<evidence type="ECO:0000313" key="4">
    <source>
        <dbReference type="EMBL" id="KAL3283018.1"/>
    </source>
</evidence>
<keyword evidence="3" id="KW-0732">Signal</keyword>
<sequence length="161" mass="16147">MSLVQITFVAVCSAAIANAGIAPYGYAGLGHTGVSGVGGAHVVGGPVAVPVGPYGTEIDYHAHPKYTYNYGVADGLTGDNKAQAEIRDGDVVKGSYSVVEPDGSIRVVEYAADDVHGFNAVVKKIGPSLHKAPAPVAAAPVVLGGYGGHGYAGYAGHGGHY</sequence>
<dbReference type="InterPro" id="IPR051217">
    <property type="entry name" value="Insect_Cuticle_Struc_Prot"/>
</dbReference>
<keyword evidence="1 2" id="KW-0193">Cuticle</keyword>
<keyword evidence="5" id="KW-1185">Reference proteome</keyword>
<dbReference type="EMBL" id="JABFTP020000144">
    <property type="protein sequence ID" value="KAL3283018.1"/>
    <property type="molecule type" value="Genomic_DNA"/>
</dbReference>
<evidence type="ECO:0000256" key="1">
    <source>
        <dbReference type="ARBA" id="ARBA00022460"/>
    </source>
</evidence>
<dbReference type="PANTHER" id="PTHR12236">
    <property type="entry name" value="STRUCTURAL CONTITUENT OF CUTICLE"/>
    <property type="match status" value="1"/>
</dbReference>
<feature type="chain" id="PRO_5044778174" evidence="3">
    <location>
        <begin position="20"/>
        <end position="161"/>
    </location>
</feature>
<feature type="signal peptide" evidence="3">
    <location>
        <begin position="1"/>
        <end position="19"/>
    </location>
</feature>
<dbReference type="PROSITE" id="PS51155">
    <property type="entry name" value="CHIT_BIND_RR_2"/>
    <property type="match status" value="1"/>
</dbReference>
<dbReference type="PROSITE" id="PS00233">
    <property type="entry name" value="CHIT_BIND_RR_1"/>
    <property type="match status" value="1"/>
</dbReference>
<dbReference type="Proteomes" id="UP001516400">
    <property type="component" value="Unassembled WGS sequence"/>
</dbReference>
<proteinExistence type="predicted"/>
<dbReference type="PANTHER" id="PTHR12236:SF95">
    <property type="entry name" value="CUTICULAR PROTEIN 76BD, ISOFORM C-RELATED"/>
    <property type="match status" value="1"/>
</dbReference>
<evidence type="ECO:0000256" key="3">
    <source>
        <dbReference type="SAM" id="SignalP"/>
    </source>
</evidence>
<reference evidence="4 5" key="1">
    <citation type="journal article" date="2021" name="BMC Biol.">
        <title>Horizontally acquired antibacterial genes associated with adaptive radiation of ladybird beetles.</title>
        <authorList>
            <person name="Li H.S."/>
            <person name="Tang X.F."/>
            <person name="Huang Y.H."/>
            <person name="Xu Z.Y."/>
            <person name="Chen M.L."/>
            <person name="Du X.Y."/>
            <person name="Qiu B.Y."/>
            <person name="Chen P.T."/>
            <person name="Zhang W."/>
            <person name="Slipinski A."/>
            <person name="Escalona H.E."/>
            <person name="Waterhouse R.M."/>
            <person name="Zwick A."/>
            <person name="Pang H."/>
        </authorList>
    </citation>
    <scope>NUCLEOTIDE SEQUENCE [LARGE SCALE GENOMIC DNA]</scope>
    <source>
        <strain evidence="4">SYSU2018</strain>
    </source>
</reference>
<dbReference type="InterPro" id="IPR031311">
    <property type="entry name" value="CHIT_BIND_RR_consensus"/>
</dbReference>
<protein>
    <submittedName>
        <fullName evidence="4">Uncharacterized protein</fullName>
    </submittedName>
</protein>
<accession>A0ABD2NWA7</accession>
<organism evidence="4 5">
    <name type="scientific">Cryptolaemus montrouzieri</name>
    <dbReference type="NCBI Taxonomy" id="559131"/>
    <lineage>
        <taxon>Eukaryota</taxon>
        <taxon>Metazoa</taxon>
        <taxon>Ecdysozoa</taxon>
        <taxon>Arthropoda</taxon>
        <taxon>Hexapoda</taxon>
        <taxon>Insecta</taxon>
        <taxon>Pterygota</taxon>
        <taxon>Neoptera</taxon>
        <taxon>Endopterygota</taxon>
        <taxon>Coleoptera</taxon>
        <taxon>Polyphaga</taxon>
        <taxon>Cucujiformia</taxon>
        <taxon>Coccinelloidea</taxon>
        <taxon>Coccinellidae</taxon>
        <taxon>Scymninae</taxon>
        <taxon>Scymnini</taxon>
        <taxon>Cryptolaemus</taxon>
    </lineage>
</organism>
<gene>
    <name evidence="4" type="ORF">HHI36_006175</name>
</gene>
<dbReference type="PRINTS" id="PR00947">
    <property type="entry name" value="CUTICLE"/>
</dbReference>
<comment type="caution">
    <text evidence="4">The sequence shown here is derived from an EMBL/GenBank/DDBJ whole genome shotgun (WGS) entry which is preliminary data.</text>
</comment>
<name>A0ABD2NWA7_9CUCU</name>
<dbReference type="InterPro" id="IPR000618">
    <property type="entry name" value="Insect_cuticle"/>
</dbReference>
<dbReference type="GO" id="GO:0042302">
    <property type="term" value="F:structural constituent of cuticle"/>
    <property type="evidence" value="ECO:0007669"/>
    <property type="project" value="UniProtKB-UniRule"/>
</dbReference>
<evidence type="ECO:0000313" key="5">
    <source>
        <dbReference type="Proteomes" id="UP001516400"/>
    </source>
</evidence>
<dbReference type="Pfam" id="PF00379">
    <property type="entry name" value="Chitin_bind_4"/>
    <property type="match status" value="1"/>
</dbReference>
<dbReference type="AlphaFoldDB" id="A0ABD2NWA7"/>
<evidence type="ECO:0000256" key="2">
    <source>
        <dbReference type="PROSITE-ProRule" id="PRU00497"/>
    </source>
</evidence>